<protein>
    <submittedName>
        <fullName evidence="3">Uncharacterized protein</fullName>
    </submittedName>
</protein>
<dbReference type="AlphaFoldDB" id="A0A914XMJ8"/>
<keyword evidence="2" id="KW-1185">Reference proteome</keyword>
<evidence type="ECO:0000256" key="1">
    <source>
        <dbReference type="SAM" id="MobiDB-lite"/>
    </source>
</evidence>
<sequence>MQQASMNTSRRATRYARERRGESGTDRWASYKSALFAERKKRRWHPTAKTADRSKLSSTPFVLNKNDDDDDDDAVHVGSTVARKPSR</sequence>
<organism evidence="2 3">
    <name type="scientific">Plectus sambesii</name>
    <dbReference type="NCBI Taxonomy" id="2011161"/>
    <lineage>
        <taxon>Eukaryota</taxon>
        <taxon>Metazoa</taxon>
        <taxon>Ecdysozoa</taxon>
        <taxon>Nematoda</taxon>
        <taxon>Chromadorea</taxon>
        <taxon>Plectida</taxon>
        <taxon>Plectina</taxon>
        <taxon>Plectoidea</taxon>
        <taxon>Plectidae</taxon>
        <taxon>Plectus</taxon>
    </lineage>
</organism>
<evidence type="ECO:0000313" key="2">
    <source>
        <dbReference type="Proteomes" id="UP000887566"/>
    </source>
</evidence>
<proteinExistence type="predicted"/>
<accession>A0A914XMJ8</accession>
<reference evidence="3" key="1">
    <citation type="submission" date="2022-11" db="UniProtKB">
        <authorList>
            <consortium name="WormBaseParasite"/>
        </authorList>
    </citation>
    <scope>IDENTIFICATION</scope>
</reference>
<name>A0A914XMJ8_9BILA</name>
<evidence type="ECO:0000313" key="3">
    <source>
        <dbReference type="WBParaSite" id="PSAMB.scaffold85size82680.g1727.t1"/>
    </source>
</evidence>
<dbReference type="WBParaSite" id="PSAMB.scaffold85size82680.g1727.t1">
    <property type="protein sequence ID" value="PSAMB.scaffold85size82680.g1727.t1"/>
    <property type="gene ID" value="PSAMB.scaffold85size82680.g1727"/>
</dbReference>
<feature type="compositionally biased region" description="Basic and acidic residues" evidence="1">
    <location>
        <begin position="15"/>
        <end position="25"/>
    </location>
</feature>
<feature type="region of interest" description="Disordered" evidence="1">
    <location>
        <begin position="1"/>
        <end position="87"/>
    </location>
</feature>
<dbReference type="Proteomes" id="UP000887566">
    <property type="component" value="Unplaced"/>
</dbReference>